<evidence type="ECO:0000313" key="3">
    <source>
        <dbReference type="Proteomes" id="UP000217790"/>
    </source>
</evidence>
<sequence>MQLYLYYLAFLKDRGSIKCLIYGVYIVEFVQTMLLTNDAFARFGYGFGHIEALADMHFYWLVIPVMGTIAASVGQGFCAYRIYILSRSRIVLAFVICVSLTSSVAAIITGVYSFQAGNTTKFNNRKMSIAIGIWCGGSALCDIVTDEFRSV</sequence>
<proteinExistence type="predicted"/>
<keyword evidence="1" id="KW-0812">Transmembrane</keyword>
<keyword evidence="1" id="KW-1133">Transmembrane helix</keyword>
<reference evidence="3" key="1">
    <citation type="journal article" date="2017" name="Nat. Ecol. Evol.">
        <title>Genome expansion and lineage-specific genetic innovations in the forest pathogenic fungi Armillaria.</title>
        <authorList>
            <person name="Sipos G."/>
            <person name="Prasanna A.N."/>
            <person name="Walter M.C."/>
            <person name="O'Connor E."/>
            <person name="Balint B."/>
            <person name="Krizsan K."/>
            <person name="Kiss B."/>
            <person name="Hess J."/>
            <person name="Varga T."/>
            <person name="Slot J."/>
            <person name="Riley R."/>
            <person name="Boka B."/>
            <person name="Rigling D."/>
            <person name="Barry K."/>
            <person name="Lee J."/>
            <person name="Mihaltcheva S."/>
            <person name="LaButti K."/>
            <person name="Lipzen A."/>
            <person name="Waldron R."/>
            <person name="Moloney N.M."/>
            <person name="Sperisen C."/>
            <person name="Kredics L."/>
            <person name="Vagvoelgyi C."/>
            <person name="Patrignani A."/>
            <person name="Fitzpatrick D."/>
            <person name="Nagy I."/>
            <person name="Doyle S."/>
            <person name="Anderson J.B."/>
            <person name="Grigoriev I.V."/>
            <person name="Gueldener U."/>
            <person name="Muensterkoetter M."/>
            <person name="Nagy L.G."/>
        </authorList>
    </citation>
    <scope>NUCLEOTIDE SEQUENCE [LARGE SCALE GENOMIC DNA]</scope>
    <source>
        <strain evidence="3">Ar21-2</strain>
    </source>
</reference>
<accession>A0A2H3CUV3</accession>
<protein>
    <submittedName>
        <fullName evidence="2">Uncharacterized protein</fullName>
    </submittedName>
</protein>
<dbReference type="Proteomes" id="UP000217790">
    <property type="component" value="Unassembled WGS sequence"/>
</dbReference>
<name>A0A2H3CUV3_ARMGA</name>
<evidence type="ECO:0000256" key="1">
    <source>
        <dbReference type="SAM" id="Phobius"/>
    </source>
</evidence>
<dbReference type="EMBL" id="KZ293720">
    <property type="protein sequence ID" value="PBK82218.1"/>
    <property type="molecule type" value="Genomic_DNA"/>
</dbReference>
<feature type="transmembrane region" description="Helical" evidence="1">
    <location>
        <begin position="57"/>
        <end position="78"/>
    </location>
</feature>
<feature type="transmembrane region" description="Helical" evidence="1">
    <location>
        <begin position="90"/>
        <end position="115"/>
    </location>
</feature>
<dbReference type="PANTHER" id="PTHR40465">
    <property type="entry name" value="CHROMOSOME 1, WHOLE GENOME SHOTGUN SEQUENCE"/>
    <property type="match status" value="1"/>
</dbReference>
<evidence type="ECO:0000313" key="2">
    <source>
        <dbReference type="EMBL" id="PBK82218.1"/>
    </source>
</evidence>
<keyword evidence="3" id="KW-1185">Reference proteome</keyword>
<organism evidence="2 3">
    <name type="scientific">Armillaria gallica</name>
    <name type="common">Bulbous honey fungus</name>
    <name type="synonym">Armillaria bulbosa</name>
    <dbReference type="NCBI Taxonomy" id="47427"/>
    <lineage>
        <taxon>Eukaryota</taxon>
        <taxon>Fungi</taxon>
        <taxon>Dikarya</taxon>
        <taxon>Basidiomycota</taxon>
        <taxon>Agaricomycotina</taxon>
        <taxon>Agaricomycetes</taxon>
        <taxon>Agaricomycetidae</taxon>
        <taxon>Agaricales</taxon>
        <taxon>Marasmiineae</taxon>
        <taxon>Physalacriaceae</taxon>
        <taxon>Armillaria</taxon>
    </lineage>
</organism>
<feature type="transmembrane region" description="Helical" evidence="1">
    <location>
        <begin position="20"/>
        <end position="37"/>
    </location>
</feature>
<dbReference type="OMA" id="CAYRIYI"/>
<dbReference type="InParanoid" id="A0A2H3CUV3"/>
<dbReference type="STRING" id="47427.A0A2H3CUV3"/>
<dbReference type="AlphaFoldDB" id="A0A2H3CUV3"/>
<gene>
    <name evidence="2" type="ORF">ARMGADRAFT_1001878</name>
</gene>
<keyword evidence="1" id="KW-0472">Membrane</keyword>
<dbReference type="PANTHER" id="PTHR40465:SF1">
    <property type="entry name" value="DUF6534 DOMAIN-CONTAINING PROTEIN"/>
    <property type="match status" value="1"/>
</dbReference>
<dbReference type="OrthoDB" id="3053835at2759"/>